<evidence type="ECO:0000313" key="3">
    <source>
        <dbReference type="EMBL" id="GKV26366.1"/>
    </source>
</evidence>
<sequence>MIWSRQFPEDLFSNIKGLRVLCYHSESKAFPFFFIERFFNLEKLFIGCSHFKELFRSIASIDCQAKDGRWHFRIRKLKLDTLPNLKKREEWWSKRLGGTRFSSSYLGLLLLSSILNSGSLRLRGLRFINTTFPKVDKHQAKEEVLKYCGATVVKHALECEQLQKEKEELEKKKKDMQEVLDEVVPTVKQLEQEKDSLSTKLVFEEKKRKIYESECEAQEKEIKAMKEAVVELKKNVQLLVHNGMEEHISNFVNSSLFDNIVNLYRLPIAILAFTNCRRKAKAECPKVDITKITFGEQEEGVEENGETVEEEEAEVEGVGVEENQPPHPVEVHSIPSDEEQPPQLVEWPPLPSE</sequence>
<keyword evidence="4" id="KW-1185">Reference proteome</keyword>
<feature type="compositionally biased region" description="Acidic residues" evidence="2">
    <location>
        <begin position="298"/>
        <end position="315"/>
    </location>
</feature>
<name>A0AAV5KPJ0_9ROSI</name>
<dbReference type="EMBL" id="BPVZ01000072">
    <property type="protein sequence ID" value="GKV26366.1"/>
    <property type="molecule type" value="Genomic_DNA"/>
</dbReference>
<proteinExistence type="predicted"/>
<gene>
    <name evidence="3" type="ORF">SLEP1_g35688</name>
</gene>
<dbReference type="Proteomes" id="UP001054252">
    <property type="component" value="Unassembled WGS sequence"/>
</dbReference>
<organism evidence="3 4">
    <name type="scientific">Rubroshorea leprosula</name>
    <dbReference type="NCBI Taxonomy" id="152421"/>
    <lineage>
        <taxon>Eukaryota</taxon>
        <taxon>Viridiplantae</taxon>
        <taxon>Streptophyta</taxon>
        <taxon>Embryophyta</taxon>
        <taxon>Tracheophyta</taxon>
        <taxon>Spermatophyta</taxon>
        <taxon>Magnoliopsida</taxon>
        <taxon>eudicotyledons</taxon>
        <taxon>Gunneridae</taxon>
        <taxon>Pentapetalae</taxon>
        <taxon>rosids</taxon>
        <taxon>malvids</taxon>
        <taxon>Malvales</taxon>
        <taxon>Dipterocarpaceae</taxon>
        <taxon>Rubroshorea</taxon>
    </lineage>
</organism>
<feature type="coiled-coil region" evidence="1">
    <location>
        <begin position="152"/>
        <end position="242"/>
    </location>
</feature>
<evidence type="ECO:0000256" key="1">
    <source>
        <dbReference type="SAM" id="Coils"/>
    </source>
</evidence>
<dbReference type="AlphaFoldDB" id="A0AAV5KPJ0"/>
<reference evidence="3 4" key="1">
    <citation type="journal article" date="2021" name="Commun. Biol.">
        <title>The genome of Shorea leprosula (Dipterocarpaceae) highlights the ecological relevance of drought in aseasonal tropical rainforests.</title>
        <authorList>
            <person name="Ng K.K.S."/>
            <person name="Kobayashi M.J."/>
            <person name="Fawcett J.A."/>
            <person name="Hatakeyama M."/>
            <person name="Paape T."/>
            <person name="Ng C.H."/>
            <person name="Ang C.C."/>
            <person name="Tnah L.H."/>
            <person name="Lee C.T."/>
            <person name="Nishiyama T."/>
            <person name="Sese J."/>
            <person name="O'Brien M.J."/>
            <person name="Copetti D."/>
            <person name="Mohd Noor M.I."/>
            <person name="Ong R.C."/>
            <person name="Putra M."/>
            <person name="Sireger I.Z."/>
            <person name="Indrioko S."/>
            <person name="Kosugi Y."/>
            <person name="Izuno A."/>
            <person name="Isagi Y."/>
            <person name="Lee S.L."/>
            <person name="Shimizu K.K."/>
        </authorList>
    </citation>
    <scope>NUCLEOTIDE SEQUENCE [LARGE SCALE GENOMIC DNA]</scope>
    <source>
        <strain evidence="3">214</strain>
    </source>
</reference>
<comment type="caution">
    <text evidence="3">The sequence shown here is derived from an EMBL/GenBank/DDBJ whole genome shotgun (WGS) entry which is preliminary data.</text>
</comment>
<evidence type="ECO:0000313" key="4">
    <source>
        <dbReference type="Proteomes" id="UP001054252"/>
    </source>
</evidence>
<feature type="region of interest" description="Disordered" evidence="2">
    <location>
        <begin position="298"/>
        <end position="353"/>
    </location>
</feature>
<accession>A0AAV5KPJ0</accession>
<protein>
    <submittedName>
        <fullName evidence="3">Uncharacterized protein</fullName>
    </submittedName>
</protein>
<keyword evidence="1" id="KW-0175">Coiled coil</keyword>
<evidence type="ECO:0000256" key="2">
    <source>
        <dbReference type="SAM" id="MobiDB-lite"/>
    </source>
</evidence>